<evidence type="ECO:0000259" key="5">
    <source>
        <dbReference type="PROSITE" id="PS50930"/>
    </source>
</evidence>
<evidence type="ECO:0000256" key="3">
    <source>
        <dbReference type="ARBA" id="ARBA00023125"/>
    </source>
</evidence>
<dbReference type="SMART" id="SM00850">
    <property type="entry name" value="LytTR"/>
    <property type="match status" value="1"/>
</dbReference>
<dbReference type="OrthoDB" id="2295854at2"/>
<evidence type="ECO:0000313" key="7">
    <source>
        <dbReference type="Proteomes" id="UP000253891"/>
    </source>
</evidence>
<dbReference type="PANTHER" id="PTHR37299:SF2">
    <property type="entry name" value="HTH LYTTR-TYPE DOMAIN-CONTAINING PROTEIN"/>
    <property type="match status" value="1"/>
</dbReference>
<name>A0A0K8MHN1_9LACO</name>
<proteinExistence type="predicted"/>
<keyword evidence="1" id="KW-0963">Cytoplasm</keyword>
<dbReference type="InterPro" id="IPR046947">
    <property type="entry name" value="LytR-like"/>
</dbReference>
<dbReference type="AlphaFoldDB" id="A0A0K8MHN1"/>
<keyword evidence="2" id="KW-0805">Transcription regulation</keyword>
<gene>
    <name evidence="6" type="ORF">FFIC_280720</name>
</gene>
<dbReference type="Proteomes" id="UP000253891">
    <property type="component" value="Unassembled WGS sequence"/>
</dbReference>
<accession>A0A0K8MHN1</accession>
<dbReference type="STRING" id="157463.GCA_001047075_00981"/>
<sequence length="148" mass="17325">MKVTIQIDHAAKTPTIVIMTKQSSVDLENLAQKIETLVDNQTLFVKGDNHRYEQVSISAIDRIYTEKQSVYCQINNHKFKIQKRIYELRNLLPDQSYLQISQSEIVNRHFIRCFKISKTGLAQVIFTDGQSTFASRRYMQKIKKENLK</sequence>
<organism evidence="6 7">
    <name type="scientific">Fructobacillus ficulneus</name>
    <dbReference type="NCBI Taxonomy" id="157463"/>
    <lineage>
        <taxon>Bacteria</taxon>
        <taxon>Bacillati</taxon>
        <taxon>Bacillota</taxon>
        <taxon>Bacilli</taxon>
        <taxon>Lactobacillales</taxon>
        <taxon>Lactobacillaceae</taxon>
        <taxon>Fructobacillus</taxon>
    </lineage>
</organism>
<dbReference type="PANTHER" id="PTHR37299">
    <property type="entry name" value="TRANSCRIPTIONAL REGULATOR-RELATED"/>
    <property type="match status" value="1"/>
</dbReference>
<dbReference type="RefSeq" id="WP_061993419.1">
    <property type="nucleotide sequence ID" value="NZ_DF968005.1"/>
</dbReference>
<evidence type="ECO:0000256" key="1">
    <source>
        <dbReference type="ARBA" id="ARBA00022490"/>
    </source>
</evidence>
<protein>
    <submittedName>
        <fullName evidence="6">Conserved domain protein</fullName>
    </submittedName>
</protein>
<reference evidence="6 7" key="1">
    <citation type="journal article" date="2015" name="BMC Genomics">
        <title>Comparative genomics of Fructobacillus spp. and Leuconostoc spp. reveals niche-specific evolution of Fructobacillus spp.</title>
        <authorList>
            <person name="Endo A."/>
            <person name="Tanizawa Y."/>
            <person name="Tanaka N."/>
            <person name="Maeno S."/>
            <person name="Kumar H."/>
            <person name="Shiwa Y."/>
            <person name="Okada S."/>
            <person name="Yoshikawa H."/>
            <person name="Dicks L."/>
            <person name="Nakagawa J."/>
            <person name="Arita M."/>
        </authorList>
    </citation>
    <scope>NUCLEOTIDE SEQUENCE [LARGE SCALE GENOMIC DNA]</scope>
    <source>
        <strain evidence="6 7">JCM 12225</strain>
    </source>
</reference>
<dbReference type="GO" id="GO:0000156">
    <property type="term" value="F:phosphorelay response regulator activity"/>
    <property type="evidence" value="ECO:0007669"/>
    <property type="project" value="InterPro"/>
</dbReference>
<evidence type="ECO:0000256" key="4">
    <source>
        <dbReference type="ARBA" id="ARBA00023163"/>
    </source>
</evidence>
<keyword evidence="3" id="KW-0238">DNA-binding</keyword>
<feature type="domain" description="HTH LytTR-type" evidence="5">
    <location>
        <begin position="48"/>
        <end position="148"/>
    </location>
</feature>
<dbReference type="PROSITE" id="PS50930">
    <property type="entry name" value="HTH_LYTTR"/>
    <property type="match status" value="1"/>
</dbReference>
<evidence type="ECO:0000256" key="2">
    <source>
        <dbReference type="ARBA" id="ARBA00023015"/>
    </source>
</evidence>
<dbReference type="Pfam" id="PF04397">
    <property type="entry name" value="LytTR"/>
    <property type="match status" value="1"/>
</dbReference>
<dbReference type="EMBL" id="DF968005">
    <property type="protein sequence ID" value="GAP00067.1"/>
    <property type="molecule type" value="Genomic_DNA"/>
</dbReference>
<dbReference type="GO" id="GO:0003677">
    <property type="term" value="F:DNA binding"/>
    <property type="evidence" value="ECO:0007669"/>
    <property type="project" value="UniProtKB-KW"/>
</dbReference>
<dbReference type="InterPro" id="IPR007492">
    <property type="entry name" value="LytTR_DNA-bd_dom"/>
</dbReference>
<dbReference type="Gene3D" id="2.40.50.1020">
    <property type="entry name" value="LytTr DNA-binding domain"/>
    <property type="match status" value="1"/>
</dbReference>
<evidence type="ECO:0000313" key="6">
    <source>
        <dbReference type="EMBL" id="GAP00067.1"/>
    </source>
</evidence>
<keyword evidence="7" id="KW-1185">Reference proteome</keyword>
<keyword evidence="4" id="KW-0804">Transcription</keyword>